<dbReference type="Gene3D" id="3.40.50.150">
    <property type="entry name" value="Vaccinia Virus protein VP39"/>
    <property type="match status" value="1"/>
</dbReference>
<proteinExistence type="predicted"/>
<dbReference type="OMA" id="YPIATYA"/>
<dbReference type="AlphaFoldDB" id="T0QTJ8"/>
<reference evidence="1 2" key="1">
    <citation type="submission" date="2012-04" db="EMBL/GenBank/DDBJ databases">
        <title>The Genome Sequence of Saprolegnia declina VS20.</title>
        <authorList>
            <consortium name="The Broad Institute Genome Sequencing Platform"/>
            <person name="Russ C."/>
            <person name="Nusbaum C."/>
            <person name="Tyler B."/>
            <person name="van West P."/>
            <person name="Dieguez-Uribeondo J."/>
            <person name="de Bruijn I."/>
            <person name="Tripathy S."/>
            <person name="Jiang R."/>
            <person name="Young S.K."/>
            <person name="Zeng Q."/>
            <person name="Gargeya S."/>
            <person name="Fitzgerald M."/>
            <person name="Haas B."/>
            <person name="Abouelleil A."/>
            <person name="Alvarado L."/>
            <person name="Arachchi H.M."/>
            <person name="Berlin A."/>
            <person name="Chapman S.B."/>
            <person name="Goldberg J."/>
            <person name="Griggs A."/>
            <person name="Gujja S."/>
            <person name="Hansen M."/>
            <person name="Howarth C."/>
            <person name="Imamovic A."/>
            <person name="Larimer J."/>
            <person name="McCowen C."/>
            <person name="Montmayeur A."/>
            <person name="Murphy C."/>
            <person name="Neiman D."/>
            <person name="Pearson M."/>
            <person name="Priest M."/>
            <person name="Roberts A."/>
            <person name="Saif S."/>
            <person name="Shea T."/>
            <person name="Sisk P."/>
            <person name="Sykes S."/>
            <person name="Wortman J."/>
            <person name="Nusbaum C."/>
            <person name="Birren B."/>
        </authorList>
    </citation>
    <scope>NUCLEOTIDE SEQUENCE [LARGE SCALE GENOMIC DNA]</scope>
    <source>
        <strain evidence="1 2">VS20</strain>
    </source>
</reference>
<sequence length="313" mass="34761">MFAAGRVHLQQLQFMSHAVFAQPEMASLLRKLLRCIRYVRACVDNDLRQPNGSSARTMAACDALVCDAIDEFEAQTRHKCPSAAFFENERDKQMACDLAAVDGVCVDTAHEPLLRGCIRALRALEETREFHRSLLAAQEALETYPIATYAYGSTPFATWRDLLTLPVVASTLRRIRAAPHPDACTVFGSSTGSLVLYTALLADIPVRGVEILTYLVEQARELASSVPQVAYEACDMLTVSLGHTRFLVLASQCWDAALWAKLARKLLELTSCIVLDYTDRLSRCNGFHLAATTQGNVSWHAGHTFYVYERLVQ</sequence>
<evidence type="ECO:0000313" key="1">
    <source>
        <dbReference type="EMBL" id="EQC41469.1"/>
    </source>
</evidence>
<evidence type="ECO:0000313" key="2">
    <source>
        <dbReference type="Proteomes" id="UP000030762"/>
    </source>
</evidence>
<dbReference type="RefSeq" id="XP_008605183.1">
    <property type="nucleotide sequence ID" value="XM_008606961.1"/>
</dbReference>
<dbReference type="VEuPathDB" id="FungiDB:SDRG_01436"/>
<name>T0QTJ8_SAPDV</name>
<dbReference type="OrthoDB" id="206420at2759"/>
<dbReference type="eggNOG" id="ENOG502S8AP">
    <property type="taxonomic scope" value="Eukaryota"/>
</dbReference>
<dbReference type="GeneID" id="19942163"/>
<dbReference type="Proteomes" id="UP000030762">
    <property type="component" value="Unassembled WGS sequence"/>
</dbReference>
<protein>
    <submittedName>
        <fullName evidence="1">Uncharacterized protein</fullName>
    </submittedName>
</protein>
<gene>
    <name evidence="1" type="ORF">SDRG_01436</name>
</gene>
<organism evidence="1 2">
    <name type="scientific">Saprolegnia diclina (strain VS20)</name>
    <dbReference type="NCBI Taxonomy" id="1156394"/>
    <lineage>
        <taxon>Eukaryota</taxon>
        <taxon>Sar</taxon>
        <taxon>Stramenopiles</taxon>
        <taxon>Oomycota</taxon>
        <taxon>Saprolegniomycetes</taxon>
        <taxon>Saprolegniales</taxon>
        <taxon>Saprolegniaceae</taxon>
        <taxon>Saprolegnia</taxon>
    </lineage>
</organism>
<dbReference type="EMBL" id="JH767134">
    <property type="protein sequence ID" value="EQC41469.1"/>
    <property type="molecule type" value="Genomic_DNA"/>
</dbReference>
<dbReference type="InterPro" id="IPR029063">
    <property type="entry name" value="SAM-dependent_MTases_sf"/>
</dbReference>
<accession>T0QTJ8</accession>
<dbReference type="InParanoid" id="T0QTJ8"/>
<keyword evidence="2" id="KW-1185">Reference proteome</keyword>